<dbReference type="CDD" id="cd00130">
    <property type="entry name" value="PAS"/>
    <property type="match status" value="5"/>
</dbReference>
<dbReference type="SMART" id="SM00388">
    <property type="entry name" value="HisKA"/>
    <property type="match status" value="1"/>
</dbReference>
<dbReference type="InterPro" id="IPR036890">
    <property type="entry name" value="HATPase_C_sf"/>
</dbReference>
<evidence type="ECO:0000256" key="7">
    <source>
        <dbReference type="PROSITE-ProRule" id="PRU00169"/>
    </source>
</evidence>
<dbReference type="InterPro" id="IPR005467">
    <property type="entry name" value="His_kinase_dom"/>
</dbReference>
<feature type="domain" description="PAS" evidence="10">
    <location>
        <begin position="385"/>
        <end position="455"/>
    </location>
</feature>
<evidence type="ECO:0000256" key="1">
    <source>
        <dbReference type="ARBA" id="ARBA00000085"/>
    </source>
</evidence>
<evidence type="ECO:0000259" key="10">
    <source>
        <dbReference type="PROSITE" id="PS50112"/>
    </source>
</evidence>
<dbReference type="PRINTS" id="PR00344">
    <property type="entry name" value="BCTRLSENSOR"/>
</dbReference>
<protein>
    <recommendedName>
        <fullName evidence="2">histidine kinase</fullName>
        <ecNumber evidence="2">2.7.13.3</ecNumber>
    </recommendedName>
</protein>
<dbReference type="Gene3D" id="3.30.565.10">
    <property type="entry name" value="Histidine kinase-like ATPase, C-terminal domain"/>
    <property type="match status" value="1"/>
</dbReference>
<feature type="domain" description="PAC" evidence="11">
    <location>
        <begin position="339"/>
        <end position="391"/>
    </location>
</feature>
<evidence type="ECO:0000313" key="12">
    <source>
        <dbReference type="EMBL" id="RAK62473.1"/>
    </source>
</evidence>
<dbReference type="SMART" id="SM00086">
    <property type="entry name" value="PAC"/>
    <property type="match status" value="5"/>
</dbReference>
<dbReference type="PROSITE" id="PS50113">
    <property type="entry name" value="PAC"/>
    <property type="match status" value="4"/>
</dbReference>
<dbReference type="PROSITE" id="PS50112">
    <property type="entry name" value="PAS"/>
    <property type="match status" value="5"/>
</dbReference>
<evidence type="ECO:0000256" key="6">
    <source>
        <dbReference type="ARBA" id="ARBA00023012"/>
    </source>
</evidence>
<evidence type="ECO:0000313" key="13">
    <source>
        <dbReference type="Proteomes" id="UP000249524"/>
    </source>
</evidence>
<feature type="domain" description="PAS" evidence="10">
    <location>
        <begin position="136"/>
        <end position="206"/>
    </location>
</feature>
<dbReference type="InterPro" id="IPR013655">
    <property type="entry name" value="PAS_fold_3"/>
</dbReference>
<dbReference type="Pfam" id="PF00072">
    <property type="entry name" value="Response_reg"/>
    <property type="match status" value="1"/>
</dbReference>
<dbReference type="Proteomes" id="UP000249524">
    <property type="component" value="Unassembled WGS sequence"/>
</dbReference>
<dbReference type="CDD" id="cd00082">
    <property type="entry name" value="HisKA"/>
    <property type="match status" value="1"/>
</dbReference>
<comment type="catalytic activity">
    <reaction evidence="1">
        <text>ATP + protein L-histidine = ADP + protein N-phospho-L-histidine.</text>
        <dbReference type="EC" id="2.7.13.3"/>
    </reaction>
</comment>
<dbReference type="SUPFAM" id="SSF55874">
    <property type="entry name" value="ATPase domain of HSP90 chaperone/DNA topoisomerase II/histidine kinase"/>
    <property type="match status" value="1"/>
</dbReference>
<keyword evidence="5 12" id="KW-0418">Kinase</keyword>
<dbReference type="InterPro" id="IPR004358">
    <property type="entry name" value="Sig_transdc_His_kin-like_C"/>
</dbReference>
<dbReference type="InterPro" id="IPR003594">
    <property type="entry name" value="HATPase_dom"/>
</dbReference>
<keyword evidence="3 7" id="KW-0597">Phosphoprotein</keyword>
<name>A0A328B5Q3_9CAUL</name>
<dbReference type="OrthoDB" id="9801651at2"/>
<feature type="domain" description="PAS" evidence="10">
    <location>
        <begin position="263"/>
        <end position="322"/>
    </location>
</feature>
<accession>A0A328B5Q3</accession>
<feature type="domain" description="PAC" evidence="11">
    <location>
        <begin position="83"/>
        <end position="135"/>
    </location>
</feature>
<feature type="domain" description="Histidine kinase" evidence="8">
    <location>
        <begin position="655"/>
        <end position="873"/>
    </location>
</feature>
<evidence type="ECO:0000256" key="5">
    <source>
        <dbReference type="ARBA" id="ARBA00022777"/>
    </source>
</evidence>
<dbReference type="Gene3D" id="1.10.287.130">
    <property type="match status" value="1"/>
</dbReference>
<dbReference type="SMART" id="SM00448">
    <property type="entry name" value="REC"/>
    <property type="match status" value="1"/>
</dbReference>
<dbReference type="SUPFAM" id="SSF52172">
    <property type="entry name" value="CheY-like"/>
    <property type="match status" value="1"/>
</dbReference>
<dbReference type="Pfam" id="PF00989">
    <property type="entry name" value="PAS"/>
    <property type="match status" value="1"/>
</dbReference>
<evidence type="ECO:0000259" key="11">
    <source>
        <dbReference type="PROSITE" id="PS50113"/>
    </source>
</evidence>
<dbReference type="NCBIfam" id="TIGR00229">
    <property type="entry name" value="sensory_box"/>
    <property type="match status" value="5"/>
</dbReference>
<reference evidence="12 13" key="1">
    <citation type="submission" date="2018-05" db="EMBL/GenBank/DDBJ databases">
        <authorList>
            <person name="Lanie J.A."/>
            <person name="Ng W.-L."/>
            <person name="Kazmierczak K.M."/>
            <person name="Andrzejewski T.M."/>
            <person name="Davidsen T.M."/>
            <person name="Wayne K.J."/>
            <person name="Tettelin H."/>
            <person name="Glass J.I."/>
            <person name="Rusch D."/>
            <person name="Podicherti R."/>
            <person name="Tsui H.-C.T."/>
            <person name="Winkler M.E."/>
        </authorList>
    </citation>
    <scope>NUCLEOTIDE SEQUENCE [LARGE SCALE GENOMIC DNA]</scope>
    <source>
        <strain evidence="12 13">BUT-10</strain>
    </source>
</reference>
<evidence type="ECO:0000256" key="3">
    <source>
        <dbReference type="ARBA" id="ARBA00022553"/>
    </source>
</evidence>
<dbReference type="Gene3D" id="3.30.450.20">
    <property type="entry name" value="PAS domain"/>
    <property type="match status" value="5"/>
</dbReference>
<dbReference type="AlphaFoldDB" id="A0A328B5Q3"/>
<dbReference type="CDD" id="cd16922">
    <property type="entry name" value="HATPase_EvgS-ArcB-TorS-like"/>
    <property type="match status" value="1"/>
</dbReference>
<dbReference type="PROSITE" id="PS50110">
    <property type="entry name" value="RESPONSE_REGULATORY"/>
    <property type="match status" value="1"/>
</dbReference>
<organism evidence="12 13">
    <name type="scientific">Phenylobacterium kunshanense</name>
    <dbReference type="NCBI Taxonomy" id="1445034"/>
    <lineage>
        <taxon>Bacteria</taxon>
        <taxon>Pseudomonadati</taxon>
        <taxon>Pseudomonadota</taxon>
        <taxon>Alphaproteobacteria</taxon>
        <taxon>Caulobacterales</taxon>
        <taxon>Caulobacteraceae</taxon>
        <taxon>Phenylobacterium</taxon>
    </lineage>
</organism>
<dbReference type="RefSeq" id="WP_111277946.1">
    <property type="nucleotide sequence ID" value="NZ_QFYS01000011.1"/>
</dbReference>
<evidence type="ECO:0000256" key="2">
    <source>
        <dbReference type="ARBA" id="ARBA00012438"/>
    </source>
</evidence>
<dbReference type="InterPro" id="IPR001610">
    <property type="entry name" value="PAC"/>
</dbReference>
<proteinExistence type="predicted"/>
<dbReference type="CDD" id="cd17546">
    <property type="entry name" value="REC_hyHK_CKI1_RcsC-like"/>
    <property type="match status" value="1"/>
</dbReference>
<feature type="modified residue" description="4-aspartylphosphate" evidence="7">
    <location>
        <position position="942"/>
    </location>
</feature>
<dbReference type="Pfam" id="PF02518">
    <property type="entry name" value="HATPase_c"/>
    <property type="match status" value="1"/>
</dbReference>
<dbReference type="SMART" id="SM00387">
    <property type="entry name" value="HATPase_c"/>
    <property type="match status" value="1"/>
</dbReference>
<dbReference type="EMBL" id="QFYS01000011">
    <property type="protein sequence ID" value="RAK62473.1"/>
    <property type="molecule type" value="Genomic_DNA"/>
</dbReference>
<dbReference type="Pfam" id="PF08447">
    <property type="entry name" value="PAS_3"/>
    <property type="match status" value="4"/>
</dbReference>
<feature type="domain" description="PAC" evidence="11">
    <location>
        <begin position="459"/>
        <end position="511"/>
    </location>
</feature>
<feature type="domain" description="Response regulatory" evidence="9">
    <location>
        <begin position="893"/>
        <end position="1008"/>
    </location>
</feature>
<dbReference type="InterPro" id="IPR013767">
    <property type="entry name" value="PAS_fold"/>
</dbReference>
<keyword evidence="6" id="KW-0902">Two-component regulatory system</keyword>
<dbReference type="InterPro" id="IPR000700">
    <property type="entry name" value="PAS-assoc_C"/>
</dbReference>
<dbReference type="PROSITE" id="PS50109">
    <property type="entry name" value="HIS_KIN"/>
    <property type="match status" value="1"/>
</dbReference>
<dbReference type="InterPro" id="IPR036097">
    <property type="entry name" value="HisK_dim/P_sf"/>
</dbReference>
<feature type="domain" description="PAS" evidence="10">
    <location>
        <begin position="512"/>
        <end position="581"/>
    </location>
</feature>
<dbReference type="FunFam" id="3.30.565.10:FF:000010">
    <property type="entry name" value="Sensor histidine kinase RcsC"/>
    <property type="match status" value="1"/>
</dbReference>
<dbReference type="InterPro" id="IPR011006">
    <property type="entry name" value="CheY-like_superfamily"/>
</dbReference>
<gene>
    <name evidence="12" type="ORF">DJ019_18805</name>
</gene>
<dbReference type="EC" id="2.7.13.3" evidence="2"/>
<dbReference type="SMART" id="SM00091">
    <property type="entry name" value="PAS"/>
    <property type="match status" value="5"/>
</dbReference>
<dbReference type="InterPro" id="IPR003661">
    <property type="entry name" value="HisK_dim/P_dom"/>
</dbReference>
<feature type="domain" description="PAS" evidence="10">
    <location>
        <begin position="9"/>
        <end position="78"/>
    </location>
</feature>
<keyword evidence="4" id="KW-0808">Transferase</keyword>
<dbReference type="Pfam" id="PF00512">
    <property type="entry name" value="HisKA"/>
    <property type="match status" value="1"/>
</dbReference>
<dbReference type="InterPro" id="IPR001789">
    <property type="entry name" value="Sig_transdc_resp-reg_receiver"/>
</dbReference>
<feature type="domain" description="PAC" evidence="11">
    <location>
        <begin position="210"/>
        <end position="262"/>
    </location>
</feature>
<dbReference type="PANTHER" id="PTHR43047">
    <property type="entry name" value="TWO-COMPONENT HISTIDINE PROTEIN KINASE"/>
    <property type="match status" value="1"/>
</dbReference>
<dbReference type="SUPFAM" id="SSF47384">
    <property type="entry name" value="Homodimeric domain of signal transducing histidine kinase"/>
    <property type="match status" value="1"/>
</dbReference>
<evidence type="ECO:0000259" key="9">
    <source>
        <dbReference type="PROSITE" id="PS50110"/>
    </source>
</evidence>
<evidence type="ECO:0000256" key="4">
    <source>
        <dbReference type="ARBA" id="ARBA00022679"/>
    </source>
</evidence>
<keyword evidence="13" id="KW-1185">Reference proteome</keyword>
<dbReference type="SUPFAM" id="SSF55785">
    <property type="entry name" value="PYP-like sensor domain (PAS domain)"/>
    <property type="match status" value="5"/>
</dbReference>
<dbReference type="Gene3D" id="3.40.50.2300">
    <property type="match status" value="1"/>
</dbReference>
<evidence type="ECO:0000259" key="8">
    <source>
        <dbReference type="PROSITE" id="PS50109"/>
    </source>
</evidence>
<dbReference type="InterPro" id="IPR000014">
    <property type="entry name" value="PAS"/>
</dbReference>
<dbReference type="GO" id="GO:0000155">
    <property type="term" value="F:phosphorelay sensor kinase activity"/>
    <property type="evidence" value="ECO:0007669"/>
    <property type="project" value="InterPro"/>
</dbReference>
<dbReference type="InterPro" id="IPR035965">
    <property type="entry name" value="PAS-like_dom_sf"/>
</dbReference>
<comment type="caution">
    <text evidence="12">The sequence shown here is derived from an EMBL/GenBank/DDBJ whole genome shotgun (WGS) entry which is preliminary data.</text>
</comment>
<sequence>MSQGTAAARDEAFALIAEQISDVLVRVDRAGTVTYISPAIRTYGWEPEELIGTTGFDLVHPEDRPHFVANVAALLEGKADPLAGREHRILRKDGGCYWAQGNPRVLTDDTGAVCGFVNIFRDVTARREMEARAREQAELFEAAFRHAPIGKALVALDGRFMRLNAAFCRVAGRTEADMLARDFQSITHPDDLANDLDHLRRLQSGAIGSYDVEKRYIRPGGETVWVRLTVTAVRGEDGSPLYYVSQIQDLTAEREAEAALKDSEARYRLIADNMSDLVIRMDRRGRINWVSPSVQAYGYAPESLIGRRVVELIHPDDLAGLRAARKATGGAAPEAGFEMDRQLRYRTATGQWVWLEGNPRIIRDDAGRAVGAVNVLRNVTERRAQQELFAAAFQHAAIGKAVVDMDGRFLEVNRALCEMLGFSEAELLTLRAPDLAHPDEAGRASGKFERLAAGEIEAYAIERRYRRADGGYIWVELTMSLVRHPDGSPKHHVVEVQDLTSRRAAEAALREREAHYRLIIENTSDMIIVTGLDGRSTYVSPNVRFQGAAVEDVEGKSFRDWVHPEDVATVMRAFGQLLRDGGSTRVRWRAKTSAGGWTWCESNATLVRDPTTDEPTGFLDVIRNVQKQVEQEAEIAAAQAQAEAAAAAKSQFLANMSHEIRTPLTAVLGFTNLLRELDLPDPAGGYVKRIAGAGNGLLAIVNDILDFSKLEAGKFEIRPRPTDVAQVCEETLQLFSTQAGEKGLELRFDLRAGLPRAAMLDGDRLRQMLINLIGNAVKFTDDGAVALTVGPGEGPGTVAVEVADTGPGLDAESQARLFQRFEQIDGGMTRRHGGTGLGLAISRGIVEAMGGAIGVVSTPGEGATFHVELPAPAAELPEALAGEGEVVSIDGIRVFVVDDNPANRELSRRILEVAGAEVAEAADGAEAVDRLAMLPVDVVLMDLRMPVLDGRAALRRLRSQPGPNQDVPVLAFTADADVAGEDDLAGFDGLVRKPIQPLEMYAAIAAATQWPGAEEEGMAHAAH</sequence>